<dbReference type="InterPro" id="IPR007335">
    <property type="entry name" value="DUF413"/>
</dbReference>
<dbReference type="Pfam" id="PF04219">
    <property type="entry name" value="DUF413"/>
    <property type="match status" value="1"/>
</dbReference>
<sequence>MYDSEFRAGVRDFVDTRRFGRGFHRSGDFTIKESELLTRYGHTMVQLASGALMPEGEQEHRFVTVVAGLRSPTSALERVWLKYLRLSGCRRRLFSLQDSRPVPPPSDPNLFFDD</sequence>
<dbReference type="Proteomes" id="UP000199527">
    <property type="component" value="Unassembled WGS sequence"/>
</dbReference>
<dbReference type="OrthoDB" id="6400110at2"/>
<proteinExistence type="inferred from homology"/>
<comment type="similarity">
    <text evidence="1">Belongs to the MaoP family.</text>
</comment>
<keyword evidence="4" id="KW-1185">Reference proteome</keyword>
<reference evidence="4" key="1">
    <citation type="submission" date="2016-10" db="EMBL/GenBank/DDBJ databases">
        <authorList>
            <person name="Varghese N."/>
            <person name="Submissions S."/>
        </authorList>
    </citation>
    <scope>NUCLEOTIDE SEQUENCE [LARGE SCALE GENOMIC DNA]</scope>
    <source>
        <strain evidence="4">DSM 23317</strain>
    </source>
</reference>
<protein>
    <recommendedName>
        <fullName evidence="2">Macrodomain Ori protein</fullName>
    </recommendedName>
</protein>
<organism evidence="3 4">
    <name type="scientific">Ferrimonas sediminum</name>
    <dbReference type="NCBI Taxonomy" id="718193"/>
    <lineage>
        <taxon>Bacteria</taxon>
        <taxon>Pseudomonadati</taxon>
        <taxon>Pseudomonadota</taxon>
        <taxon>Gammaproteobacteria</taxon>
        <taxon>Alteromonadales</taxon>
        <taxon>Ferrimonadaceae</taxon>
        <taxon>Ferrimonas</taxon>
    </lineage>
</organism>
<name>A0A1G8VFI2_9GAMM</name>
<dbReference type="RefSeq" id="WP_090365860.1">
    <property type="nucleotide sequence ID" value="NZ_FNEM01000011.1"/>
</dbReference>
<evidence type="ECO:0000313" key="3">
    <source>
        <dbReference type="EMBL" id="SDJ64674.1"/>
    </source>
</evidence>
<evidence type="ECO:0000256" key="1">
    <source>
        <dbReference type="ARBA" id="ARBA00093464"/>
    </source>
</evidence>
<gene>
    <name evidence="3" type="ORF">SAMN04488540_11123</name>
</gene>
<dbReference type="EMBL" id="FNEM01000011">
    <property type="protein sequence ID" value="SDJ64674.1"/>
    <property type="molecule type" value="Genomic_DNA"/>
</dbReference>
<accession>A0A1G8VFI2</accession>
<evidence type="ECO:0000313" key="4">
    <source>
        <dbReference type="Proteomes" id="UP000199527"/>
    </source>
</evidence>
<evidence type="ECO:0000256" key="2">
    <source>
        <dbReference type="ARBA" id="ARBA00093628"/>
    </source>
</evidence>
<dbReference type="AlphaFoldDB" id="A0A1G8VFI2"/>